<proteinExistence type="predicted"/>
<dbReference type="Proteomes" id="UP000242770">
    <property type="component" value="Unassembled WGS sequence"/>
</dbReference>
<evidence type="ECO:0000313" key="3">
    <source>
        <dbReference type="Proteomes" id="UP000242770"/>
    </source>
</evidence>
<feature type="compositionally biased region" description="Polar residues" evidence="1">
    <location>
        <begin position="1"/>
        <end position="11"/>
    </location>
</feature>
<protein>
    <submittedName>
        <fullName evidence="2">Uncharacterized protein</fullName>
    </submittedName>
</protein>
<accession>A0A0F7S8B6</accession>
<reference evidence="3" key="1">
    <citation type="submission" date="2014-06" db="EMBL/GenBank/DDBJ databases">
        <authorList>
            <person name="Berkman P.J."/>
        </authorList>
    </citation>
    <scope>NUCLEOTIDE SEQUENCE [LARGE SCALE GENOMIC DNA]</scope>
</reference>
<keyword evidence="3" id="KW-1185">Reference proteome</keyword>
<evidence type="ECO:0000313" key="2">
    <source>
        <dbReference type="EMBL" id="CDW97165.1"/>
    </source>
</evidence>
<evidence type="ECO:0000256" key="1">
    <source>
        <dbReference type="SAM" id="MobiDB-lite"/>
    </source>
</evidence>
<sequence>MAISATPNMASLHSPPHRPQRSVIFPPSRQHLDLKSHATLSHFRQQQALSV</sequence>
<gene>
    <name evidence="2" type="primary">SSCI24800.1</name>
</gene>
<name>A0A0F7S8B6_9BASI</name>
<dbReference type="EMBL" id="CCFA01001298">
    <property type="protein sequence ID" value="CDW97165.1"/>
    <property type="molecule type" value="Genomic_DNA"/>
</dbReference>
<organism evidence="2 3">
    <name type="scientific">Sporisorium scitamineum</name>
    <dbReference type="NCBI Taxonomy" id="49012"/>
    <lineage>
        <taxon>Eukaryota</taxon>
        <taxon>Fungi</taxon>
        <taxon>Dikarya</taxon>
        <taxon>Basidiomycota</taxon>
        <taxon>Ustilaginomycotina</taxon>
        <taxon>Ustilaginomycetes</taxon>
        <taxon>Ustilaginales</taxon>
        <taxon>Ustilaginaceae</taxon>
        <taxon>Sporisorium</taxon>
    </lineage>
</organism>
<dbReference type="AlphaFoldDB" id="A0A0F7S8B6"/>
<feature type="region of interest" description="Disordered" evidence="1">
    <location>
        <begin position="1"/>
        <end position="24"/>
    </location>
</feature>